<feature type="chain" id="PRO_5045522459" evidence="1">
    <location>
        <begin position="26"/>
        <end position="324"/>
    </location>
</feature>
<accession>A0ABS7ZJY4</accession>
<organism evidence="3 4">
    <name type="scientific">Thalassolituus marinus</name>
    <dbReference type="NCBI Taxonomy" id="671053"/>
    <lineage>
        <taxon>Bacteria</taxon>
        <taxon>Pseudomonadati</taxon>
        <taxon>Pseudomonadota</taxon>
        <taxon>Gammaproteobacteria</taxon>
        <taxon>Oceanospirillales</taxon>
        <taxon>Oceanospirillaceae</taxon>
        <taxon>Thalassolituus</taxon>
    </lineage>
</organism>
<dbReference type="Gene3D" id="1.10.8.350">
    <property type="entry name" value="Bacterial muramidase"/>
    <property type="match status" value="1"/>
</dbReference>
<gene>
    <name evidence="3" type="primary">mltB</name>
    <name evidence="3" type="ORF">I9W95_00185</name>
</gene>
<reference evidence="3 4" key="1">
    <citation type="submission" date="2020-12" db="EMBL/GenBank/DDBJ databases">
        <title>Novel Thalassolituus-related marine hydrocarbonoclastic bacteria mediated algae-derived hydrocarbons mineralization in twilight zone of the northern South China Sea.</title>
        <authorList>
            <person name="Dong C."/>
        </authorList>
    </citation>
    <scope>NUCLEOTIDE SEQUENCE [LARGE SCALE GENOMIC DNA]</scope>
    <source>
        <strain evidence="3 4">IMCC1826</strain>
    </source>
</reference>
<dbReference type="CDD" id="cd13399">
    <property type="entry name" value="Slt35-like"/>
    <property type="match status" value="1"/>
</dbReference>
<dbReference type="SUPFAM" id="SSF53955">
    <property type="entry name" value="Lysozyme-like"/>
    <property type="match status" value="1"/>
</dbReference>
<dbReference type="PANTHER" id="PTHR30163">
    <property type="entry name" value="MEMBRANE-BOUND LYTIC MUREIN TRANSGLYCOSYLASE B"/>
    <property type="match status" value="1"/>
</dbReference>
<protein>
    <submittedName>
        <fullName evidence="3">Lytic murein transglycosylase B</fullName>
    </submittedName>
</protein>
<dbReference type="InterPro" id="IPR011757">
    <property type="entry name" value="Lytic_transglycosylase_MltB"/>
</dbReference>
<dbReference type="EMBL" id="JAEDAH010000001">
    <property type="protein sequence ID" value="MCA6062016.1"/>
    <property type="molecule type" value="Genomic_DNA"/>
</dbReference>
<name>A0ABS7ZJY4_9GAMM</name>
<feature type="signal peptide" evidence="1">
    <location>
        <begin position="1"/>
        <end position="25"/>
    </location>
</feature>
<dbReference type="InterPro" id="IPR023346">
    <property type="entry name" value="Lysozyme-like_dom_sf"/>
</dbReference>
<evidence type="ECO:0000313" key="4">
    <source>
        <dbReference type="Proteomes" id="UP000714380"/>
    </source>
</evidence>
<dbReference type="Proteomes" id="UP000714380">
    <property type="component" value="Unassembled WGS sequence"/>
</dbReference>
<dbReference type="NCBIfam" id="TIGR02282">
    <property type="entry name" value="MltB"/>
    <property type="match status" value="1"/>
</dbReference>
<evidence type="ECO:0000259" key="2">
    <source>
        <dbReference type="Pfam" id="PF13406"/>
    </source>
</evidence>
<dbReference type="RefSeq" id="WP_225670456.1">
    <property type="nucleotide sequence ID" value="NZ_JAEDAH010000001.1"/>
</dbReference>
<sequence>MRNLWKNVFGLGCGILLSSALPAAASYDSHEKTEAFIAEASDEYDLDPQEIRQWLSQAEKMQSVLDAIQRPAERTKEWDEYQDIFLTSKRINAGKAFIEKHADLLQQAEKKYGVKKEIIAAIIGVETFYGTRQGSYRVLDSLSTLAFDYPKRPLFWRELKAFFALTEKEKLDPANIKGSYAGAMGYGQFIPTSFLNYAVDGDGDGKRDLWGNPADAIFSVANYFKRHGWRSGEAITQRVQIEGDRYQDLVNDNLKPKWTVAELKALGVKPTESVADDKDANLIRLQGKKGAEFWLGEYNFYVITRYNHSRLYAMAVYQLSEALH</sequence>
<dbReference type="Pfam" id="PF13406">
    <property type="entry name" value="SLT_2"/>
    <property type="match status" value="1"/>
</dbReference>
<dbReference type="InterPro" id="IPR031304">
    <property type="entry name" value="SLT_2"/>
</dbReference>
<proteinExistence type="predicted"/>
<evidence type="ECO:0000313" key="3">
    <source>
        <dbReference type="EMBL" id="MCA6062016.1"/>
    </source>
</evidence>
<keyword evidence="1" id="KW-0732">Signal</keyword>
<dbReference type="PANTHER" id="PTHR30163:SF9">
    <property type="entry name" value="MEMBRANE-BOUND LYTIC MUREIN TRANSGLYCOSYLASE B"/>
    <property type="match status" value="1"/>
</dbReference>
<feature type="domain" description="Transglycosylase SLT" evidence="2">
    <location>
        <begin position="31"/>
        <end position="321"/>
    </location>
</feature>
<dbReference type="InterPro" id="IPR043426">
    <property type="entry name" value="MltB-like"/>
</dbReference>
<evidence type="ECO:0000256" key="1">
    <source>
        <dbReference type="SAM" id="SignalP"/>
    </source>
</evidence>
<keyword evidence="4" id="KW-1185">Reference proteome</keyword>
<dbReference type="Gene3D" id="1.10.530.10">
    <property type="match status" value="1"/>
</dbReference>
<comment type="caution">
    <text evidence="3">The sequence shown here is derived from an EMBL/GenBank/DDBJ whole genome shotgun (WGS) entry which is preliminary data.</text>
</comment>